<dbReference type="GeneID" id="98065428"/>
<evidence type="ECO:0000313" key="2">
    <source>
        <dbReference type="Proteomes" id="UP000192511"/>
    </source>
</evidence>
<protein>
    <submittedName>
        <fullName evidence="1">Uncharacterized protein</fullName>
    </submittedName>
</protein>
<comment type="caution">
    <text evidence="1">The sequence shown here is derived from an EMBL/GenBank/DDBJ whole genome shotgun (WGS) entry which is preliminary data.</text>
</comment>
<proteinExistence type="predicted"/>
<dbReference type="AlphaFoldDB" id="A0AAX0WVZ0"/>
<name>A0AAX0WVZ0_9GAMM</name>
<dbReference type="Proteomes" id="UP000192511">
    <property type="component" value="Unassembled WGS sequence"/>
</dbReference>
<reference evidence="1" key="1">
    <citation type="submission" date="2017-12" db="EMBL/GenBank/DDBJ databases">
        <title>FDA dAtabase for Regulatory Grade micrObial Sequences (FDA-ARGOS): Supporting development and validation of Infectious Disease Dx tests.</title>
        <authorList>
            <person name="Kerrigan L."/>
            <person name="Tallon L.J."/>
            <person name="Sadzewicz L."/>
            <person name="Sengamalay N."/>
            <person name="Ott S."/>
            <person name="Godinez A."/>
            <person name="Nagaraj S."/>
            <person name="Vavikolanu K."/>
            <person name="Vyas G."/>
            <person name="Nadendla S."/>
            <person name="Aluvathingal J."/>
            <person name="Sichtig H."/>
        </authorList>
    </citation>
    <scope>NUCLEOTIDE SEQUENCE [LARGE SCALE GENOMIC DNA]</scope>
    <source>
        <strain evidence="1">FDAARGOS_200</strain>
    </source>
</reference>
<gene>
    <name evidence="1" type="ORF">A6J39_013830</name>
</gene>
<accession>A0AAX0WVZ0</accession>
<organism evidence="1 2">
    <name type="scientific">Legionella anisa</name>
    <dbReference type="NCBI Taxonomy" id="28082"/>
    <lineage>
        <taxon>Bacteria</taxon>
        <taxon>Pseudomonadati</taxon>
        <taxon>Pseudomonadota</taxon>
        <taxon>Gammaproteobacteria</taxon>
        <taxon>Legionellales</taxon>
        <taxon>Legionellaceae</taxon>
        <taxon>Legionella</taxon>
    </lineage>
</organism>
<dbReference type="EMBL" id="NBTX02000004">
    <property type="protein sequence ID" value="PNL62210.1"/>
    <property type="molecule type" value="Genomic_DNA"/>
</dbReference>
<sequence length="118" mass="13901">MFYKEESSKKENEGNEVKIFLENSMEFQKMKVIANKPGMEDAKRHISYLEQCKSFYELKQACSDKGDIENNDNIVVYNMGRNNVNTMLYAFGFFSDHANFTYYELHLYESITYSGPRL</sequence>
<dbReference type="RefSeq" id="WP_019235449.1">
    <property type="nucleotide sequence ID" value="NZ_CAAAHR010000022.1"/>
</dbReference>
<keyword evidence="2" id="KW-1185">Reference proteome</keyword>
<evidence type="ECO:0000313" key="1">
    <source>
        <dbReference type="EMBL" id="PNL62210.1"/>
    </source>
</evidence>